<sequence>MSLPSPASPASNPSKAPFMTLCSLFRLWKLHIGELRAVLVLQIVKDFGNPSLSRLLAGLRAALSTPLLLM</sequence>
<proteinExistence type="predicted"/>
<organism evidence="1 2">
    <name type="scientific">Gymnopilus dilepis</name>
    <dbReference type="NCBI Taxonomy" id="231916"/>
    <lineage>
        <taxon>Eukaryota</taxon>
        <taxon>Fungi</taxon>
        <taxon>Dikarya</taxon>
        <taxon>Basidiomycota</taxon>
        <taxon>Agaricomycotina</taxon>
        <taxon>Agaricomycetes</taxon>
        <taxon>Agaricomycetidae</taxon>
        <taxon>Agaricales</taxon>
        <taxon>Agaricineae</taxon>
        <taxon>Hymenogastraceae</taxon>
        <taxon>Gymnopilus</taxon>
    </lineage>
</organism>
<gene>
    <name evidence="1" type="ORF">CVT26_010489</name>
</gene>
<evidence type="ECO:0000313" key="1">
    <source>
        <dbReference type="EMBL" id="PPQ96495.1"/>
    </source>
</evidence>
<dbReference type="EMBL" id="NHYE01001365">
    <property type="protein sequence ID" value="PPQ96495.1"/>
    <property type="molecule type" value="Genomic_DNA"/>
</dbReference>
<dbReference type="AlphaFoldDB" id="A0A409Y0H9"/>
<evidence type="ECO:0000313" key="2">
    <source>
        <dbReference type="Proteomes" id="UP000284706"/>
    </source>
</evidence>
<dbReference type="Proteomes" id="UP000284706">
    <property type="component" value="Unassembled WGS sequence"/>
</dbReference>
<reference evidence="1 2" key="1">
    <citation type="journal article" date="2018" name="Evol. Lett.">
        <title>Horizontal gene cluster transfer increased hallucinogenic mushroom diversity.</title>
        <authorList>
            <person name="Reynolds H.T."/>
            <person name="Vijayakumar V."/>
            <person name="Gluck-Thaler E."/>
            <person name="Korotkin H.B."/>
            <person name="Matheny P.B."/>
            <person name="Slot J.C."/>
        </authorList>
    </citation>
    <scope>NUCLEOTIDE SEQUENCE [LARGE SCALE GENOMIC DNA]</scope>
    <source>
        <strain evidence="1 2">SRW20</strain>
    </source>
</reference>
<dbReference type="InParanoid" id="A0A409Y0H9"/>
<name>A0A409Y0H9_9AGAR</name>
<accession>A0A409Y0H9</accession>
<keyword evidence="2" id="KW-1185">Reference proteome</keyword>
<protein>
    <submittedName>
        <fullName evidence="1">Uncharacterized protein</fullName>
    </submittedName>
</protein>
<comment type="caution">
    <text evidence="1">The sequence shown here is derived from an EMBL/GenBank/DDBJ whole genome shotgun (WGS) entry which is preliminary data.</text>
</comment>